<comment type="caution">
    <text evidence="1">The sequence shown here is derived from an EMBL/GenBank/DDBJ whole genome shotgun (WGS) entry which is preliminary data.</text>
</comment>
<dbReference type="PATRIC" id="fig|1789004.3.peg.2579"/>
<dbReference type="OrthoDB" id="962262at2"/>
<dbReference type="AlphaFoldDB" id="A0A149VV53"/>
<evidence type="ECO:0008006" key="3">
    <source>
        <dbReference type="Google" id="ProtNLM"/>
    </source>
</evidence>
<gene>
    <name evidence="1" type="ORF">FEMY_24280</name>
</gene>
<evidence type="ECO:0000313" key="2">
    <source>
        <dbReference type="Proteomes" id="UP000075653"/>
    </source>
</evidence>
<proteinExistence type="predicted"/>
<name>A0A149VV53_9PROT</name>
<protein>
    <recommendedName>
        <fullName evidence="3">Entry exclusion protein 1</fullName>
    </recommendedName>
</protein>
<dbReference type="EMBL" id="LRRD01000144">
    <property type="protein sequence ID" value="KXW57058.1"/>
    <property type="molecule type" value="Genomic_DNA"/>
</dbReference>
<reference evidence="1 2" key="1">
    <citation type="submission" date="2016-01" db="EMBL/GenBank/DDBJ databases">
        <title>Genome sequence of the acidophilic iron oxidising Ferrovum strain Z-31.</title>
        <authorList>
            <person name="Poehlein A."/>
            <person name="Ullrich S.R."/>
            <person name="Schloemann M."/>
            <person name="Muehling M."/>
            <person name="Daniel R."/>
        </authorList>
    </citation>
    <scope>NUCLEOTIDE SEQUENCE [LARGE SCALE GENOMIC DNA]</scope>
    <source>
        <strain evidence="1 2">Z-31</strain>
    </source>
</reference>
<accession>A0A149VV53</accession>
<sequence>MATVSISEAARLVGKSRSVLYATYIKKGKLSVIKNSTTGKPEVDISELLRVFGKLIGQADTDSKKDTLGHDRTVEKDSEYNAMETELKGVLTLLRVREEQLSEAKEREAKLWQQVQDLTSAVRLIENKSETTKKRKWWFL</sequence>
<organism evidence="1 2">
    <name type="scientific">Ferrovum myxofaciens</name>
    <dbReference type="NCBI Taxonomy" id="416213"/>
    <lineage>
        <taxon>Bacteria</taxon>
        <taxon>Pseudomonadati</taxon>
        <taxon>Pseudomonadota</taxon>
        <taxon>Betaproteobacteria</taxon>
        <taxon>Ferrovales</taxon>
        <taxon>Ferrovaceae</taxon>
        <taxon>Ferrovum</taxon>
    </lineage>
</organism>
<dbReference type="Proteomes" id="UP000075653">
    <property type="component" value="Unassembled WGS sequence"/>
</dbReference>
<evidence type="ECO:0000313" key="1">
    <source>
        <dbReference type="EMBL" id="KXW57058.1"/>
    </source>
</evidence>
<keyword evidence="2" id="KW-1185">Reference proteome</keyword>
<dbReference type="STRING" id="1789004.FEMY_24280"/>
<dbReference type="RefSeq" id="WP_031596344.1">
    <property type="nucleotide sequence ID" value="NZ_JAFJVN010000020.1"/>
</dbReference>